<dbReference type="AlphaFoldDB" id="A0A9D4U3E3"/>
<name>A0A9D4U3E3_ADICA</name>
<sequence>MCVCDGCCHSLLPWRTGPLLFFSEGKRSIDALLYSAERKPSLQVPSLCISCILSSHKNPLPLQKNLPQTMMTDL</sequence>
<evidence type="ECO:0000313" key="2">
    <source>
        <dbReference type="Proteomes" id="UP000886520"/>
    </source>
</evidence>
<organism evidence="1 2">
    <name type="scientific">Adiantum capillus-veneris</name>
    <name type="common">Maidenhair fern</name>
    <dbReference type="NCBI Taxonomy" id="13818"/>
    <lineage>
        <taxon>Eukaryota</taxon>
        <taxon>Viridiplantae</taxon>
        <taxon>Streptophyta</taxon>
        <taxon>Embryophyta</taxon>
        <taxon>Tracheophyta</taxon>
        <taxon>Polypodiopsida</taxon>
        <taxon>Polypodiidae</taxon>
        <taxon>Polypodiales</taxon>
        <taxon>Pteridineae</taxon>
        <taxon>Pteridaceae</taxon>
        <taxon>Vittarioideae</taxon>
        <taxon>Adiantum</taxon>
    </lineage>
</organism>
<dbReference type="EMBL" id="JABFUD020000023">
    <property type="protein sequence ID" value="KAI5060889.1"/>
    <property type="molecule type" value="Genomic_DNA"/>
</dbReference>
<comment type="caution">
    <text evidence="1">The sequence shown here is derived from an EMBL/GenBank/DDBJ whole genome shotgun (WGS) entry which is preliminary data.</text>
</comment>
<accession>A0A9D4U3E3</accession>
<proteinExistence type="predicted"/>
<keyword evidence="2" id="KW-1185">Reference proteome</keyword>
<gene>
    <name evidence="1" type="ORF">GOP47_0023394</name>
</gene>
<dbReference type="Proteomes" id="UP000886520">
    <property type="component" value="Chromosome 23"/>
</dbReference>
<evidence type="ECO:0000313" key="1">
    <source>
        <dbReference type="EMBL" id="KAI5060889.1"/>
    </source>
</evidence>
<reference evidence="1" key="1">
    <citation type="submission" date="2021-01" db="EMBL/GenBank/DDBJ databases">
        <title>Adiantum capillus-veneris genome.</title>
        <authorList>
            <person name="Fang Y."/>
            <person name="Liao Q."/>
        </authorList>
    </citation>
    <scope>NUCLEOTIDE SEQUENCE</scope>
    <source>
        <strain evidence="1">H3</strain>
        <tissue evidence="1">Leaf</tissue>
    </source>
</reference>
<protein>
    <submittedName>
        <fullName evidence="1">Uncharacterized protein</fullName>
    </submittedName>
</protein>